<protein>
    <submittedName>
        <fullName evidence="3">Integrator complex subunit 6-like protein</fullName>
    </submittedName>
</protein>
<dbReference type="EMBL" id="NCKV01000521">
    <property type="protein sequence ID" value="RWS30395.1"/>
    <property type="molecule type" value="Genomic_DNA"/>
</dbReference>
<feature type="region of interest" description="Disordered" evidence="1">
    <location>
        <begin position="250"/>
        <end position="297"/>
    </location>
</feature>
<gene>
    <name evidence="3" type="ORF">B4U80_07475</name>
</gene>
<dbReference type="AlphaFoldDB" id="A0A443SSG9"/>
<evidence type="ECO:0000256" key="1">
    <source>
        <dbReference type="SAM" id="MobiDB-lite"/>
    </source>
</evidence>
<evidence type="ECO:0000313" key="3">
    <source>
        <dbReference type="EMBL" id="RWS30395.1"/>
    </source>
</evidence>
<dbReference type="PROSITE" id="PS50234">
    <property type="entry name" value="VWFA"/>
    <property type="match status" value="1"/>
</dbReference>
<dbReference type="STRING" id="299467.A0A443SSG9"/>
<dbReference type="Pfam" id="PF15300">
    <property type="entry name" value="INT_SG_DDX_CT_C"/>
    <property type="match status" value="1"/>
</dbReference>
<dbReference type="Gene3D" id="3.40.50.410">
    <property type="entry name" value="von Willebrand factor, type A domain"/>
    <property type="match status" value="1"/>
</dbReference>
<dbReference type="Pfam" id="PF13519">
    <property type="entry name" value="VWA_2"/>
    <property type="match status" value="1"/>
</dbReference>
<name>A0A443SSG9_9ACAR</name>
<evidence type="ECO:0000259" key="2">
    <source>
        <dbReference type="PROSITE" id="PS50234"/>
    </source>
</evidence>
<dbReference type="InterPro" id="IPR002035">
    <property type="entry name" value="VWF_A"/>
</dbReference>
<keyword evidence="4" id="KW-1185">Reference proteome</keyword>
<dbReference type="Proteomes" id="UP000288716">
    <property type="component" value="Unassembled WGS sequence"/>
</dbReference>
<dbReference type="SUPFAM" id="SSF53300">
    <property type="entry name" value="vWA-like"/>
    <property type="match status" value="1"/>
</dbReference>
<feature type="domain" description="VWFA" evidence="2">
    <location>
        <begin position="3"/>
        <end position="133"/>
    </location>
</feature>
<dbReference type="OrthoDB" id="9449012at2759"/>
<dbReference type="PANTHER" id="PTHR12957">
    <property type="entry name" value="DEAD/H BOX POLYPEPTIDE 26/DICE1-RELATED"/>
    <property type="match status" value="1"/>
</dbReference>
<reference evidence="3 4" key="1">
    <citation type="journal article" date="2018" name="Gigascience">
        <title>Genomes of trombidid mites reveal novel predicted allergens and laterally-transferred genes associated with secondary metabolism.</title>
        <authorList>
            <person name="Dong X."/>
            <person name="Chaisiri K."/>
            <person name="Xia D."/>
            <person name="Armstrong S.D."/>
            <person name="Fang Y."/>
            <person name="Donnelly M.J."/>
            <person name="Kadowaki T."/>
            <person name="McGarry J.W."/>
            <person name="Darby A.C."/>
            <person name="Makepeace B.L."/>
        </authorList>
    </citation>
    <scope>NUCLEOTIDE SEQUENCE [LARGE SCALE GENOMIC DNA]</scope>
    <source>
        <strain evidence="3">UoL-UT</strain>
    </source>
</reference>
<dbReference type="Pfam" id="PF25462">
    <property type="entry name" value="Beta-barrel_INTS6"/>
    <property type="match status" value="1"/>
</dbReference>
<comment type="caution">
    <text evidence="3">The sequence shown here is derived from an EMBL/GenBank/DDBJ whole genome shotgun (WGS) entry which is preliminary data.</text>
</comment>
<dbReference type="InterPro" id="IPR057413">
    <property type="entry name" value="Beta-barrel_INTS6"/>
</dbReference>
<dbReference type="InterPro" id="IPR036465">
    <property type="entry name" value="vWFA_dom_sf"/>
</dbReference>
<dbReference type="GO" id="GO:0034472">
    <property type="term" value="P:snRNA 3'-end processing"/>
    <property type="evidence" value="ECO:0007669"/>
    <property type="project" value="TreeGrafter"/>
</dbReference>
<dbReference type="CDD" id="cd00198">
    <property type="entry name" value="vWFA"/>
    <property type="match status" value="1"/>
</dbReference>
<organism evidence="3 4">
    <name type="scientific">Leptotrombidium deliense</name>
    <dbReference type="NCBI Taxonomy" id="299467"/>
    <lineage>
        <taxon>Eukaryota</taxon>
        <taxon>Metazoa</taxon>
        <taxon>Ecdysozoa</taxon>
        <taxon>Arthropoda</taxon>
        <taxon>Chelicerata</taxon>
        <taxon>Arachnida</taxon>
        <taxon>Acari</taxon>
        <taxon>Acariformes</taxon>
        <taxon>Trombidiformes</taxon>
        <taxon>Prostigmata</taxon>
        <taxon>Anystina</taxon>
        <taxon>Parasitengona</taxon>
        <taxon>Trombiculoidea</taxon>
        <taxon>Trombiculidae</taxon>
        <taxon>Leptotrombidium</taxon>
    </lineage>
</organism>
<dbReference type="FunFam" id="3.40.50.410:FF:000010">
    <property type="entry name" value="Integrator complex subunit 6 like"/>
    <property type="match status" value="1"/>
</dbReference>
<feature type="compositionally biased region" description="Polar residues" evidence="1">
    <location>
        <begin position="260"/>
        <end position="271"/>
    </location>
</feature>
<evidence type="ECO:0000313" key="4">
    <source>
        <dbReference type="Proteomes" id="UP000288716"/>
    </source>
</evidence>
<dbReference type="VEuPathDB" id="VectorBase:LDEU001644"/>
<sequence length="972" mass="109116">MTIILFLIDTSASMNQRTYLGARPTLLDVAKDAVEKFLKLRQRDTASRGDRYMLLTFEEPPGNIKAGWKEHHNVFMNELKNLTANGLTTMGSAIKHCFDLLNLNRMQTGIDTYGQGRCPFFLEPSIIIVITDGGKLTSNDMVQEFSLPRHSNVPGSELTKEPFRWDQRLFALVLRLTGTPPTDHIANGAAGASVPCDISRIDAVCDMTGGRSYSVSSQRSLMQCLESVVQKIQGGVVIQFEKVGADPPVIIPNDDEEQTTKNGAVNGTSLPNGFIANHSNNSNSSNSSNGSLSAPSKPQWHSCRKLIYVQRSAQKGYSVGHWPIPEAFWPDLNCPSLPPRTSHPIVKFTCSNSDYMVIDNLPFDKYELEPSALTQYILSRKQPNVAWQCFVANSHKSSGDLGLPFGYLKASTNLSCVNLFVLPYNYPILLPLLDELFKVHHCKPTREWKIQFDAFLKNMPLYYASPLKRALSRMGAPPNLVPDNLENCLSYSVLNYLKRLKNQAKVEFDKIVMSVGTGKPMAPNTIKVSNTGKRVAEIALADPDLKSRFSALKNELNEFSSFLIRLRDKNRETKVQCYRNPYDIVRYDLVDQIHKMRLNFLQPPGLIKFQDEDQIHSLPISQMGNYQEYLKKMPTPLRELESAPVRQHMFGNPFKIDKKGMMVDEADIDLVGGGQSPLRSQKRILESPTPISKFKRRPGPIPKDFLIQRPYSPNSSPCSSPMHSPSFPDDPVIIPTKPLDTSPDHSLESIKQIIHDEYHLTNHHNTPEPECQPIEDEKVDIENQQPANPVIPEVVEAQSCLRPKVVNPISDDITPVTSTIEPVNGRLPSTTNSVSNHVELVNGPLTNCAVAGNNKRVHLTVEEKAIKQNLFKLVRRPGKSKPILFYFILTIFFKPICVNFLKSFVVDFEPLCVQLSKFKGPTKDYFVHQVIEEAKRFKRKSLIAYLNQYLSQSETRLSTSVNGKVIGNASSK</sequence>
<dbReference type="InterPro" id="IPR029307">
    <property type="entry name" value="INT_SG_DDX_CT_C"/>
</dbReference>
<dbReference type="InterPro" id="IPR051113">
    <property type="entry name" value="Integrator_subunit6"/>
</dbReference>
<feature type="compositionally biased region" description="Low complexity" evidence="1">
    <location>
        <begin position="277"/>
        <end position="296"/>
    </location>
</feature>
<dbReference type="PANTHER" id="PTHR12957:SF2">
    <property type="entry name" value="INTEGRATOR COMPLEX SUBUNIT 6"/>
    <property type="match status" value="1"/>
</dbReference>
<accession>A0A443SSG9</accession>
<dbReference type="GO" id="GO:0032039">
    <property type="term" value="C:integrator complex"/>
    <property type="evidence" value="ECO:0007669"/>
    <property type="project" value="TreeGrafter"/>
</dbReference>
<proteinExistence type="predicted"/>